<dbReference type="EMBL" id="JGEU01000052">
    <property type="protein sequence ID" value="EYB07754.1"/>
    <property type="molecule type" value="Genomic_DNA"/>
</dbReference>
<evidence type="ECO:0000313" key="2">
    <source>
        <dbReference type="Proteomes" id="UP000021175"/>
    </source>
</evidence>
<evidence type="ECO:0000313" key="1">
    <source>
        <dbReference type="EMBL" id="EYB07754.1"/>
    </source>
</evidence>
<protein>
    <recommendedName>
        <fullName evidence="3">Anti-sigma factor</fullName>
    </recommendedName>
</protein>
<dbReference type="Proteomes" id="UP000021175">
    <property type="component" value="Unassembled WGS sequence"/>
</dbReference>
<sequence length="43" mass="5023">MNDELEKYFAGTLSATEKTEFLNKLRDNPEAKKEFARMKAVWA</sequence>
<comment type="caution">
    <text evidence="1">The sequence shown here is derived from an EMBL/GenBank/DDBJ whole genome shotgun (WGS) entry which is preliminary data.</text>
</comment>
<proteinExistence type="predicted"/>
<organism evidence="1 2">
    <name type="scientific">Bacteroides fragilis str. 3783N1-6</name>
    <dbReference type="NCBI Taxonomy" id="1339310"/>
    <lineage>
        <taxon>Bacteria</taxon>
        <taxon>Pseudomonadati</taxon>
        <taxon>Bacteroidota</taxon>
        <taxon>Bacteroidia</taxon>
        <taxon>Bacteroidales</taxon>
        <taxon>Bacteroidaceae</taxon>
        <taxon>Bacteroides</taxon>
    </lineage>
</organism>
<evidence type="ECO:0008006" key="3">
    <source>
        <dbReference type="Google" id="ProtNLM"/>
    </source>
</evidence>
<dbReference type="AlphaFoldDB" id="A0AB73AF23"/>
<accession>A0AB73AF23</accession>
<gene>
    <name evidence="1" type="ORF">M119_4173</name>
</gene>
<name>A0AB73AF23_BACFG</name>
<feature type="non-terminal residue" evidence="1">
    <location>
        <position position="43"/>
    </location>
</feature>
<reference evidence="1 2" key="1">
    <citation type="submission" date="2014-02" db="EMBL/GenBank/DDBJ databases">
        <authorList>
            <person name="Sears C."/>
            <person name="Carroll K."/>
            <person name="Sack B.R."/>
            <person name="Qadri F."/>
            <person name="Myers L.L."/>
            <person name="Chung G.-T."/>
            <person name="Escheverria P."/>
            <person name="Fraser C.M."/>
            <person name="Sadzewicz L."/>
            <person name="Shefchek K.A."/>
            <person name="Tallon L."/>
            <person name="Das S.P."/>
            <person name="Daugherty S."/>
            <person name="Mongodin E.F."/>
        </authorList>
    </citation>
    <scope>NUCLEOTIDE SEQUENCE [LARGE SCALE GENOMIC DNA]</scope>
    <source>
        <strain evidence="1 2">3783N1-6</strain>
    </source>
</reference>